<protein>
    <recommendedName>
        <fullName evidence="3">LysM domain-containing protein</fullName>
    </recommendedName>
</protein>
<sequence>MHSIPALSAVGWGFATALALPLLNAVTQTNTPVAASAWADLFMCLCAALVCAAITLWWGLALLWYHLAVRTATHQGGAAHLSIPSWAPRAVKVLATATLGFGALTPTAAGASEVPIQLPVAEIQEELPVSGFFSKTHMDSTEASSDERTRKPSPLFLQPTPVDQRLLVPVSQVSHQPLSPLFGALPSAGQTETPSQGQREEYTPTAPSQSSESLTTYTVSSGDSLWSIAENLLPPEASGAEVLTLVMTIQGLNSTDIPSLDSLIFPGQIVFLPTV</sequence>
<evidence type="ECO:0000256" key="1">
    <source>
        <dbReference type="SAM" id="MobiDB-lite"/>
    </source>
</evidence>
<dbReference type="InterPro" id="IPR036779">
    <property type="entry name" value="LysM_dom_sf"/>
</dbReference>
<dbReference type="Proteomes" id="UP000192359">
    <property type="component" value="Unassembled WGS sequence"/>
</dbReference>
<evidence type="ECO:0000256" key="2">
    <source>
        <dbReference type="SAM" id="Phobius"/>
    </source>
</evidence>
<keyword evidence="2" id="KW-0812">Transmembrane</keyword>
<feature type="compositionally biased region" description="Polar residues" evidence="1">
    <location>
        <begin position="188"/>
        <end position="197"/>
    </location>
</feature>
<evidence type="ECO:0000313" key="5">
    <source>
        <dbReference type="Proteomes" id="UP000192359"/>
    </source>
</evidence>
<dbReference type="Gene3D" id="3.10.350.10">
    <property type="entry name" value="LysM domain"/>
    <property type="match status" value="1"/>
</dbReference>
<dbReference type="InterPro" id="IPR018392">
    <property type="entry name" value="LysM"/>
</dbReference>
<feature type="region of interest" description="Disordered" evidence="1">
    <location>
        <begin position="181"/>
        <end position="216"/>
    </location>
</feature>
<dbReference type="AlphaFoldDB" id="A0A1Y1RPQ2"/>
<evidence type="ECO:0000313" key="4">
    <source>
        <dbReference type="EMBL" id="ORC18861.1"/>
    </source>
</evidence>
<dbReference type="Pfam" id="PF01476">
    <property type="entry name" value="LysM"/>
    <property type="match status" value="1"/>
</dbReference>
<feature type="compositionally biased region" description="Polar residues" evidence="1">
    <location>
        <begin position="205"/>
        <end position="216"/>
    </location>
</feature>
<dbReference type="PROSITE" id="PS51782">
    <property type="entry name" value="LYSM"/>
    <property type="match status" value="1"/>
</dbReference>
<dbReference type="EMBL" id="LXWF01000022">
    <property type="protein sequence ID" value="ORC18861.1"/>
    <property type="molecule type" value="Genomic_DNA"/>
</dbReference>
<keyword evidence="2" id="KW-0472">Membrane</keyword>
<feature type="region of interest" description="Disordered" evidence="1">
    <location>
        <begin position="136"/>
        <end position="158"/>
    </location>
</feature>
<feature type="domain" description="LysM" evidence="3">
    <location>
        <begin position="215"/>
        <end position="272"/>
    </location>
</feature>
<proteinExistence type="predicted"/>
<dbReference type="CDD" id="cd00118">
    <property type="entry name" value="LysM"/>
    <property type="match status" value="1"/>
</dbReference>
<gene>
    <name evidence="4" type="ORF">A7979_02360</name>
</gene>
<accession>A0A1Y1RPQ2</accession>
<keyword evidence="2" id="KW-1133">Transmembrane helix</keyword>
<reference evidence="4 5" key="1">
    <citation type="submission" date="2016-05" db="EMBL/GenBank/DDBJ databases">
        <title>Draft genome sequence of a porcine commensal Rothia nasimurium.</title>
        <authorList>
            <person name="Gaiser R.A."/>
            <person name="Van Baarlen P."/>
            <person name="Wells J.M."/>
        </authorList>
    </citation>
    <scope>NUCLEOTIDE SEQUENCE [LARGE SCALE GENOMIC DNA]</scope>
    <source>
        <strain evidence="4 5">PT-32</strain>
    </source>
</reference>
<feature type="transmembrane region" description="Helical" evidence="2">
    <location>
        <begin position="41"/>
        <end position="65"/>
    </location>
</feature>
<comment type="caution">
    <text evidence="4">The sequence shown here is derived from an EMBL/GenBank/DDBJ whole genome shotgun (WGS) entry which is preliminary data.</text>
</comment>
<organism evidence="4 5">
    <name type="scientific">Rothia nasimurium</name>
    <dbReference type="NCBI Taxonomy" id="85336"/>
    <lineage>
        <taxon>Bacteria</taxon>
        <taxon>Bacillati</taxon>
        <taxon>Actinomycetota</taxon>
        <taxon>Actinomycetes</taxon>
        <taxon>Micrococcales</taxon>
        <taxon>Micrococcaceae</taxon>
        <taxon>Rothia</taxon>
    </lineage>
</organism>
<evidence type="ECO:0000259" key="3">
    <source>
        <dbReference type="PROSITE" id="PS51782"/>
    </source>
</evidence>
<keyword evidence="5" id="KW-1185">Reference proteome</keyword>
<feature type="compositionally biased region" description="Basic and acidic residues" evidence="1">
    <location>
        <begin position="136"/>
        <end position="150"/>
    </location>
</feature>
<name>A0A1Y1RPQ2_9MICC</name>